<accession>A0A7X9ZXC6</accession>
<dbReference type="Pfam" id="PF20789">
    <property type="entry name" value="4HBT_3C"/>
    <property type="match status" value="1"/>
</dbReference>
<reference evidence="3 4" key="1">
    <citation type="submission" date="2020-04" db="EMBL/GenBank/DDBJ databases">
        <title>Paraburkholderia sp. G-4-1-8 isolated from soil.</title>
        <authorList>
            <person name="Dahal R.H."/>
        </authorList>
    </citation>
    <scope>NUCLEOTIDE SEQUENCE [LARGE SCALE GENOMIC DNA]</scope>
    <source>
        <strain evidence="3 4">G-4-1-8</strain>
    </source>
</reference>
<name>A0A7X9ZXC6_9BURK</name>
<organism evidence="3 4">
    <name type="scientific">Paraburkholderia antibiotica</name>
    <dbReference type="NCBI Taxonomy" id="2728839"/>
    <lineage>
        <taxon>Bacteria</taxon>
        <taxon>Pseudomonadati</taxon>
        <taxon>Pseudomonadota</taxon>
        <taxon>Betaproteobacteria</taxon>
        <taxon>Burkholderiales</taxon>
        <taxon>Burkholderiaceae</taxon>
        <taxon>Paraburkholderia</taxon>
    </lineage>
</organism>
<proteinExistence type="predicted"/>
<comment type="caution">
    <text evidence="3">The sequence shown here is derived from an EMBL/GenBank/DDBJ whole genome shotgun (WGS) entry which is preliminary data.</text>
</comment>
<dbReference type="EMBL" id="JABBFZ010000006">
    <property type="protein sequence ID" value="NML31671.1"/>
    <property type="molecule type" value="Genomic_DNA"/>
</dbReference>
<dbReference type="Proteomes" id="UP000583127">
    <property type="component" value="Unassembled WGS sequence"/>
</dbReference>
<dbReference type="SUPFAM" id="SSF54637">
    <property type="entry name" value="Thioesterase/thiol ester dehydrase-isomerase"/>
    <property type="match status" value="2"/>
</dbReference>
<evidence type="ECO:0000313" key="3">
    <source>
        <dbReference type="EMBL" id="NML31671.1"/>
    </source>
</evidence>
<protein>
    <recommendedName>
        <fullName evidence="2">Acyl-CoA thioesterase-like C-terminal domain-containing protein</fullName>
    </recommendedName>
</protein>
<dbReference type="InterPro" id="IPR049450">
    <property type="entry name" value="ACOT8-like_C"/>
</dbReference>
<feature type="domain" description="Acyl-CoA thioesterase-like C-terminal" evidence="2">
    <location>
        <begin position="172"/>
        <end position="281"/>
    </location>
</feature>
<evidence type="ECO:0000313" key="4">
    <source>
        <dbReference type="Proteomes" id="UP000583127"/>
    </source>
</evidence>
<feature type="compositionally biased region" description="Basic and acidic residues" evidence="1">
    <location>
        <begin position="331"/>
        <end position="340"/>
    </location>
</feature>
<keyword evidence="4" id="KW-1185">Reference proteome</keyword>
<dbReference type="Gene3D" id="2.40.160.210">
    <property type="entry name" value="Acyl-CoA thioesterase, double hotdog domain"/>
    <property type="match status" value="1"/>
</dbReference>
<evidence type="ECO:0000256" key="1">
    <source>
        <dbReference type="SAM" id="MobiDB-lite"/>
    </source>
</evidence>
<dbReference type="InterPro" id="IPR029069">
    <property type="entry name" value="HotDog_dom_sf"/>
</dbReference>
<gene>
    <name evidence="3" type="ORF">HHL14_12590</name>
</gene>
<dbReference type="InterPro" id="IPR042171">
    <property type="entry name" value="Acyl-CoA_hotdog"/>
</dbReference>
<feature type="region of interest" description="Disordered" evidence="1">
    <location>
        <begin position="310"/>
        <end position="340"/>
    </location>
</feature>
<dbReference type="AlphaFoldDB" id="A0A7X9ZXC6"/>
<sequence>MREPCDRPFASSGYDDLTILLPVTSIGERSYRSCFVHPEYRSIFGAGLMAGQGVWAAAQSIEKRCVHALKLSISDEPRLDEELEYAVEFASANAGALCRDVYAVQGLDMLGHMQVHFAGAESFVTTSRPTCLDDALDGEVALESESMSMEATRQVESCMPFAEIRPWVVTPSRALAAGGVRLRVWCRLRQPLPTRGVWAPAALTYIAASHASAALDICRVPGCVEDIEPRSYEFSMRFHRGVFDVNDWLLLDSAITYSTAHVYSVDTHILSHTGDLLATSTRKTCPLVTNVGEFQIDSIGDEHAVLRGNASQHSGLARCEPRRGNQGGGEGESHRDTEIG</sequence>
<evidence type="ECO:0000259" key="2">
    <source>
        <dbReference type="Pfam" id="PF20789"/>
    </source>
</evidence>